<protein>
    <submittedName>
        <fullName evidence="2">Plasmid replication protein</fullName>
    </submittedName>
</protein>
<geneLocation type="plasmid" evidence="3">
    <name>pzkmb2</name>
</geneLocation>
<dbReference type="InterPro" id="IPR014820">
    <property type="entry name" value="PriCT_1"/>
</dbReference>
<evidence type="ECO:0000313" key="2">
    <source>
        <dbReference type="EMBL" id="RAK47643.1"/>
    </source>
</evidence>
<dbReference type="OrthoDB" id="1790977at2"/>
<proteinExistence type="predicted"/>
<evidence type="ECO:0000259" key="1">
    <source>
        <dbReference type="Pfam" id="PF08708"/>
    </source>
</evidence>
<reference evidence="2 3" key="1">
    <citation type="journal article" date="2018" name="Front. Microbiol.">
        <title>Description and Comparative Genomics of Macrococcus caseolyticus subsp. hominis subsp. nov., Macrococcus goetzii sp. nov., Macrococcus epidermidis sp. nov., and Macrococcus bohemicus sp. nov., Novel Macrococci From Human Clinical Material With Virulence Potential and Suspected Uptake of Foreign DNA by Natural Transformation.</title>
        <authorList>
            <person name="Maslanova I."/>
            <person name="Wertheimer Z."/>
            <person name="Sedlacek I."/>
            <person name="Svec P."/>
            <person name="Indrakova A."/>
            <person name="Kovarovic V."/>
            <person name="Schumann P."/>
            <person name="Sproer C."/>
            <person name="Kralova S."/>
            <person name="Sedo O."/>
            <person name="Kristofova L."/>
            <person name="Vrbovska V."/>
            <person name="Fuzik T."/>
            <person name="Petras P."/>
            <person name="Zdrahal Z."/>
            <person name="Ruzickova V."/>
            <person name="Doskar J."/>
            <person name="Pantucek R."/>
        </authorList>
    </citation>
    <scope>NUCLEOTIDE SEQUENCE [LARGE SCALE GENOMIC DNA]</scope>
    <source>
        <strain evidence="2 3">03/115</strain>
        <plasmid evidence="2">pZKMB2</plasmid>
    </source>
</reference>
<dbReference type="Pfam" id="PF08708">
    <property type="entry name" value="PriCT_1"/>
    <property type="match status" value="1"/>
</dbReference>
<name>A0A327ZZ53_9STAP</name>
<dbReference type="AlphaFoldDB" id="A0A327ZZ53"/>
<dbReference type="EMBL" id="PZJG01000031">
    <property type="protein sequence ID" value="RAK47643.1"/>
    <property type="molecule type" value="Genomic_DNA"/>
</dbReference>
<sequence length="502" mass="57738">MYKNIDIVSLYESILKSGLRFERYKNSKFVSKNKVNSKYKTGKIAGTFSKEALIDTDYTIFGSVEALVDSHKELTHFTPNVYKTLARSKEGKVFGHSEDNLKQINTFVVDFDGLDKKAITITDIVLCGKDAGIIPTTILDTPKGYQAYFTLKTPVFVKKGHSHKVSGSVTIAKRISQNIREFFNKSIPGVDFSCNHFGFFRCPTEANILYHNDKYMYDFTDLITFSKDFEGVDILKQVEKDKSVKVVKQLKNIHELWFHKLYATRHIEGSGGNIGRDNAIFTMALHMYSCHMPISKTIDMMRKFNENLHNPLQDSVVLQKVKSAYSGNYKGATKFYITELVYTWCELTSEEKNKLFFRNHAKKREDRVRSHYSERVTDLITYIGQNAKNGVVEMSGTAFREAINMPKSTLYDVLNNNDTFIWSASKGRYATIKVTTKSIFFEFIRQQVKQTKALRIAFRMYLKEIVGSINESSINQLYSEYLEVGEILIIKDRRTEITQNIS</sequence>
<feature type="domain" description="Primase C-terminal 1" evidence="1">
    <location>
        <begin position="273"/>
        <end position="329"/>
    </location>
</feature>
<dbReference type="RefSeq" id="WP_111744442.1">
    <property type="nucleotide sequence ID" value="NZ_CM009973.1"/>
</dbReference>
<gene>
    <name evidence="2" type="ORF">BHX94_12355</name>
</gene>
<comment type="caution">
    <text evidence="2">The sequence shown here is derived from an EMBL/GenBank/DDBJ whole genome shotgun (WGS) entry which is preliminary data.</text>
</comment>
<accession>A0A327ZZ53</accession>
<dbReference type="Proteomes" id="UP000249579">
    <property type="component" value="Plasmid pZKMB2"/>
</dbReference>
<organism evidence="2 3">
    <name type="scientific">Macrococcoides bohemicum</name>
    <dbReference type="NCBI Taxonomy" id="1903056"/>
    <lineage>
        <taxon>Bacteria</taxon>
        <taxon>Bacillati</taxon>
        <taxon>Bacillota</taxon>
        <taxon>Bacilli</taxon>
        <taxon>Bacillales</taxon>
        <taxon>Staphylococcaceae</taxon>
        <taxon>Macrococcoides</taxon>
    </lineage>
</organism>
<evidence type="ECO:0000313" key="3">
    <source>
        <dbReference type="Proteomes" id="UP000249579"/>
    </source>
</evidence>
<keyword evidence="2" id="KW-0614">Plasmid</keyword>